<feature type="compositionally biased region" description="Polar residues" evidence="1">
    <location>
        <begin position="240"/>
        <end position="257"/>
    </location>
</feature>
<feature type="compositionally biased region" description="Low complexity" evidence="1">
    <location>
        <begin position="566"/>
        <end position="592"/>
    </location>
</feature>
<feature type="compositionally biased region" description="Basic and acidic residues" evidence="1">
    <location>
        <begin position="394"/>
        <end position="485"/>
    </location>
</feature>
<feature type="region of interest" description="Disordered" evidence="1">
    <location>
        <begin position="173"/>
        <end position="276"/>
    </location>
</feature>
<name>A0A0C3CDC3_HEBCY</name>
<feature type="compositionally biased region" description="Low complexity" evidence="1">
    <location>
        <begin position="68"/>
        <end position="85"/>
    </location>
</feature>
<gene>
    <name evidence="2" type="ORF">M413DRAFT_129535</name>
</gene>
<dbReference type="STRING" id="686832.A0A0C3CDC3"/>
<evidence type="ECO:0000313" key="3">
    <source>
        <dbReference type="Proteomes" id="UP000053424"/>
    </source>
</evidence>
<feature type="compositionally biased region" description="Polar residues" evidence="1">
    <location>
        <begin position="492"/>
        <end position="507"/>
    </location>
</feature>
<reference evidence="3" key="2">
    <citation type="submission" date="2015-01" db="EMBL/GenBank/DDBJ databases">
        <title>Evolutionary Origins and Diversification of the Mycorrhizal Mutualists.</title>
        <authorList>
            <consortium name="DOE Joint Genome Institute"/>
            <consortium name="Mycorrhizal Genomics Consortium"/>
            <person name="Kohler A."/>
            <person name="Kuo A."/>
            <person name="Nagy L.G."/>
            <person name="Floudas D."/>
            <person name="Copeland A."/>
            <person name="Barry K.W."/>
            <person name="Cichocki N."/>
            <person name="Veneault-Fourrey C."/>
            <person name="LaButti K."/>
            <person name="Lindquist E.A."/>
            <person name="Lipzen A."/>
            <person name="Lundell T."/>
            <person name="Morin E."/>
            <person name="Murat C."/>
            <person name="Riley R."/>
            <person name="Ohm R."/>
            <person name="Sun H."/>
            <person name="Tunlid A."/>
            <person name="Henrissat B."/>
            <person name="Grigoriev I.V."/>
            <person name="Hibbett D.S."/>
            <person name="Martin F."/>
        </authorList>
    </citation>
    <scope>NUCLEOTIDE SEQUENCE [LARGE SCALE GENOMIC DNA]</scope>
    <source>
        <strain evidence="3">h7</strain>
    </source>
</reference>
<feature type="compositionally biased region" description="Low complexity" evidence="1">
    <location>
        <begin position="97"/>
        <end position="116"/>
    </location>
</feature>
<feature type="compositionally biased region" description="Low complexity" evidence="1">
    <location>
        <begin position="1"/>
        <end position="15"/>
    </location>
</feature>
<dbReference type="Proteomes" id="UP000053424">
    <property type="component" value="Unassembled WGS sequence"/>
</dbReference>
<feature type="region of interest" description="Disordered" evidence="1">
    <location>
        <begin position="337"/>
        <end position="619"/>
    </location>
</feature>
<feature type="compositionally biased region" description="Pro residues" evidence="1">
    <location>
        <begin position="555"/>
        <end position="565"/>
    </location>
</feature>
<feature type="compositionally biased region" description="Pro residues" evidence="1">
    <location>
        <begin position="23"/>
        <end position="42"/>
    </location>
</feature>
<protein>
    <submittedName>
        <fullName evidence="2">Uncharacterized protein</fullName>
    </submittedName>
</protein>
<feature type="compositionally biased region" description="Polar residues" evidence="1">
    <location>
        <begin position="201"/>
        <end position="217"/>
    </location>
</feature>
<feature type="compositionally biased region" description="Low complexity" evidence="1">
    <location>
        <begin position="604"/>
        <end position="619"/>
    </location>
</feature>
<proteinExistence type="predicted"/>
<feature type="compositionally biased region" description="Polar residues" evidence="1">
    <location>
        <begin position="516"/>
        <end position="540"/>
    </location>
</feature>
<feature type="compositionally biased region" description="Polar residues" evidence="1">
    <location>
        <begin position="362"/>
        <end position="383"/>
    </location>
</feature>
<feature type="compositionally biased region" description="Low complexity" evidence="1">
    <location>
        <begin position="541"/>
        <end position="554"/>
    </location>
</feature>
<dbReference type="EMBL" id="KN831778">
    <property type="protein sequence ID" value="KIM42224.1"/>
    <property type="molecule type" value="Genomic_DNA"/>
</dbReference>
<evidence type="ECO:0000256" key="1">
    <source>
        <dbReference type="SAM" id="MobiDB-lite"/>
    </source>
</evidence>
<keyword evidence="3" id="KW-1185">Reference proteome</keyword>
<dbReference type="OrthoDB" id="3255291at2759"/>
<organism evidence="2 3">
    <name type="scientific">Hebeloma cylindrosporum</name>
    <dbReference type="NCBI Taxonomy" id="76867"/>
    <lineage>
        <taxon>Eukaryota</taxon>
        <taxon>Fungi</taxon>
        <taxon>Dikarya</taxon>
        <taxon>Basidiomycota</taxon>
        <taxon>Agaricomycotina</taxon>
        <taxon>Agaricomycetes</taxon>
        <taxon>Agaricomycetidae</taxon>
        <taxon>Agaricales</taxon>
        <taxon>Agaricineae</taxon>
        <taxon>Hymenogastraceae</taxon>
        <taxon>Hebeloma</taxon>
    </lineage>
</organism>
<evidence type="ECO:0000313" key="2">
    <source>
        <dbReference type="EMBL" id="KIM42224.1"/>
    </source>
</evidence>
<dbReference type="AlphaFoldDB" id="A0A0C3CDC3"/>
<feature type="region of interest" description="Disordered" evidence="1">
    <location>
        <begin position="1"/>
        <end position="121"/>
    </location>
</feature>
<sequence>MAAYTAAYPAPYQQPHHSRNYLPRPPPPNWVPPPFNGPPPIPTGITVNPQQWQAGFWKPNPAWNGARPAAQQPHQQQQQQPQPQHTLWIPSQYWTHQQQKQQQPAAARPQQPQQQQTASFNPYKRVIQPPSAEYLATKLSDNPLGLTGMKPATTEEYYQLNKPVEEQHTPWIWNPANLDDEDDDSASSSRRSSKEREPESFTSQLELKPTFSPSIVRTPQHYRDSPSPTAHRRSRGSADSGLSAQMANLSTKPSLSRTSTMPSFSTASSSDFKSPPMPAMFLSAQLSDEPDSILSPLIIAKTPKPLPPASLSRTNGVRNNHPNPILATQSLDAIPEAPAPYYRVAGNESTHATPKPRPREVPSSSHVNNLPTSPSHAYQQHQTPALPRSQTDWEEVKKQREREAEYREREREQERVEREQRRQQREQREREQQERERERDLQEREQRERERLERERREQRERERDLQEREQRDRERLERERREQRTGIGSRHTVTTYVDPYVSTSAKHSPVYGSRPSPTSGSAHPSPTHYTPPRQIQAQSTPPITSPTTTATPRPNNPLPPPPEPSNRIPLTTTAAAASTPNSTSNSTSSSSKEPYRPPPKTPNPLHTPTKLATATGTDAATTSLLPVTSFMPRRTSPTRLICASILQKTRDTWTTTASTPPGVKGPSFRRVYLEWERSLNFRMKRFVVVLLFFHRIEC</sequence>
<dbReference type="HOGENOM" id="CLU_394336_0_0_1"/>
<feature type="compositionally biased region" description="Low complexity" evidence="1">
    <location>
        <begin position="258"/>
        <end position="274"/>
    </location>
</feature>
<reference evidence="2 3" key="1">
    <citation type="submission" date="2014-04" db="EMBL/GenBank/DDBJ databases">
        <authorList>
            <consortium name="DOE Joint Genome Institute"/>
            <person name="Kuo A."/>
            <person name="Gay G."/>
            <person name="Dore J."/>
            <person name="Kohler A."/>
            <person name="Nagy L.G."/>
            <person name="Floudas D."/>
            <person name="Copeland A."/>
            <person name="Barry K.W."/>
            <person name="Cichocki N."/>
            <person name="Veneault-Fourrey C."/>
            <person name="LaButti K."/>
            <person name="Lindquist E.A."/>
            <person name="Lipzen A."/>
            <person name="Lundell T."/>
            <person name="Morin E."/>
            <person name="Murat C."/>
            <person name="Sun H."/>
            <person name="Tunlid A."/>
            <person name="Henrissat B."/>
            <person name="Grigoriev I.V."/>
            <person name="Hibbett D.S."/>
            <person name="Martin F."/>
            <person name="Nordberg H.P."/>
            <person name="Cantor M.N."/>
            <person name="Hua S.X."/>
        </authorList>
    </citation>
    <scope>NUCLEOTIDE SEQUENCE [LARGE SCALE GENOMIC DNA]</scope>
    <source>
        <strain evidence="3">h7</strain>
    </source>
</reference>
<accession>A0A0C3CDC3</accession>